<reference evidence="2 3" key="1">
    <citation type="journal article" date="2020" name="Cell Host Microbe">
        <title>Functional and Genomic Variation between Human-Derived Isolates of Lachnospiraceae Reveals Inter- and Intra-Species Diversity.</title>
        <authorList>
            <person name="Sorbara M.T."/>
            <person name="Littmann E.R."/>
            <person name="Fontana E."/>
            <person name="Moody T.U."/>
            <person name="Kohout C.E."/>
            <person name="Gjonbalaj M."/>
            <person name="Eaton V."/>
            <person name="Seok R."/>
            <person name="Leiner I.M."/>
            <person name="Pamer E.G."/>
        </authorList>
    </citation>
    <scope>NUCLEOTIDE SEQUENCE [LARGE SCALE GENOMIC DNA]</scope>
    <source>
        <strain evidence="2 3">MSK.15.26</strain>
    </source>
</reference>
<feature type="transmembrane region" description="Helical" evidence="1">
    <location>
        <begin position="171"/>
        <end position="192"/>
    </location>
</feature>
<feature type="transmembrane region" description="Helical" evidence="1">
    <location>
        <begin position="94"/>
        <end position="114"/>
    </location>
</feature>
<evidence type="ECO:0000313" key="3">
    <source>
        <dbReference type="Proteomes" id="UP000822142"/>
    </source>
</evidence>
<dbReference type="RefSeq" id="WP_173747365.1">
    <property type="nucleotide sequence ID" value="NZ_JAAITA010000001.1"/>
</dbReference>
<evidence type="ECO:0000256" key="1">
    <source>
        <dbReference type="SAM" id="Phobius"/>
    </source>
</evidence>
<organism evidence="2 3">
    <name type="scientific">Blautia hansenii</name>
    <name type="common">Ruminococcus hansenii</name>
    <dbReference type="NCBI Taxonomy" id="1322"/>
    <lineage>
        <taxon>Bacteria</taxon>
        <taxon>Bacillati</taxon>
        <taxon>Bacillota</taxon>
        <taxon>Clostridia</taxon>
        <taxon>Lachnospirales</taxon>
        <taxon>Lachnospiraceae</taxon>
        <taxon>Blautia</taxon>
    </lineage>
</organism>
<dbReference type="Proteomes" id="UP000822142">
    <property type="component" value="Unassembled WGS sequence"/>
</dbReference>
<name>A0ABX2I3C1_BLAHA</name>
<evidence type="ECO:0000313" key="2">
    <source>
        <dbReference type="EMBL" id="NSJ84896.1"/>
    </source>
</evidence>
<accession>A0ABX2I3C1</accession>
<keyword evidence="1" id="KW-0472">Membrane</keyword>
<feature type="transmembrane region" description="Helical" evidence="1">
    <location>
        <begin position="126"/>
        <end position="147"/>
    </location>
</feature>
<feature type="transmembrane region" description="Helical" evidence="1">
    <location>
        <begin position="64"/>
        <end position="82"/>
    </location>
</feature>
<comment type="caution">
    <text evidence="2">The sequence shown here is derived from an EMBL/GenBank/DDBJ whole genome shotgun (WGS) entry which is preliminary data.</text>
</comment>
<feature type="transmembrane region" description="Helical" evidence="1">
    <location>
        <begin position="9"/>
        <end position="26"/>
    </location>
</feature>
<dbReference type="EMBL" id="JAAITA010000001">
    <property type="protein sequence ID" value="NSJ84896.1"/>
    <property type="molecule type" value="Genomic_DNA"/>
</dbReference>
<dbReference type="InterPro" id="IPR014509">
    <property type="entry name" value="YjdF-like"/>
</dbReference>
<protein>
    <recommendedName>
        <fullName evidence="4">DUF2238 domain-containing protein</fullName>
    </recommendedName>
</protein>
<feature type="transmembrane region" description="Helical" evidence="1">
    <location>
        <begin position="38"/>
        <end position="57"/>
    </location>
</feature>
<keyword evidence="1" id="KW-0812">Transmembrane</keyword>
<gene>
    <name evidence="2" type="ORF">G5A70_01565</name>
</gene>
<evidence type="ECO:0008006" key="4">
    <source>
        <dbReference type="Google" id="ProtNLM"/>
    </source>
</evidence>
<keyword evidence="1" id="KW-1133">Transmembrane helix</keyword>
<proteinExistence type="predicted"/>
<keyword evidence="3" id="KW-1185">Reference proteome</keyword>
<sequence>MKEKTWKHIWYASILLYAVTLFYSFVHNIRAGDWEHVGMAFVAVLTPCIVPAVFRVFRWKPVYEIYILSNAFTYFASIWGGSLDAYRFWGYDKLLHFSSGWLLSAAVAMLYFAIKQTNEFADKKDCLIFLIFLNTGNMAVAELWEFFEYAMLVFFQNDCINHYTQGVRDSMNDMLCAAVAGILLTLCFVRYYKTGKKTFLICTCEKFYERNVKKQEYKI</sequence>
<dbReference type="Pfam" id="PF09997">
    <property type="entry name" value="DUF2238"/>
    <property type="match status" value="1"/>
</dbReference>